<dbReference type="EMBL" id="CAOQHR010000011">
    <property type="protein sequence ID" value="CAI6340821.1"/>
    <property type="molecule type" value="Genomic_DNA"/>
</dbReference>
<evidence type="ECO:0000256" key="1">
    <source>
        <dbReference type="SAM" id="Phobius"/>
    </source>
</evidence>
<name>A0A9W4XWG5_9PLEO</name>
<keyword evidence="1" id="KW-0472">Membrane</keyword>
<keyword evidence="3" id="KW-1185">Reference proteome</keyword>
<dbReference type="Proteomes" id="UP001152607">
    <property type="component" value="Unassembled WGS sequence"/>
</dbReference>
<protein>
    <submittedName>
        <fullName evidence="2">Uncharacterized protein</fullName>
    </submittedName>
</protein>
<gene>
    <name evidence="2" type="ORF">PDIGIT_LOCUS14006</name>
</gene>
<dbReference type="AlphaFoldDB" id="A0A9W4XWG5"/>
<keyword evidence="1" id="KW-0812">Transmembrane</keyword>
<comment type="caution">
    <text evidence="2">The sequence shown here is derived from an EMBL/GenBank/DDBJ whole genome shotgun (WGS) entry which is preliminary data.</text>
</comment>
<evidence type="ECO:0000313" key="3">
    <source>
        <dbReference type="Proteomes" id="UP001152607"/>
    </source>
</evidence>
<feature type="transmembrane region" description="Helical" evidence="1">
    <location>
        <begin position="69"/>
        <end position="93"/>
    </location>
</feature>
<accession>A0A9W4XWG5</accession>
<evidence type="ECO:0000313" key="2">
    <source>
        <dbReference type="EMBL" id="CAI6340821.1"/>
    </source>
</evidence>
<keyword evidence="1" id="KW-1133">Transmembrane helix</keyword>
<proteinExistence type="predicted"/>
<reference evidence="2" key="1">
    <citation type="submission" date="2023-01" db="EMBL/GenBank/DDBJ databases">
        <authorList>
            <person name="Van Ghelder C."/>
            <person name="Rancurel C."/>
        </authorList>
    </citation>
    <scope>NUCLEOTIDE SEQUENCE</scope>
    <source>
        <strain evidence="2">CNCM I-4278</strain>
    </source>
</reference>
<organism evidence="2 3">
    <name type="scientific">Periconia digitata</name>
    <dbReference type="NCBI Taxonomy" id="1303443"/>
    <lineage>
        <taxon>Eukaryota</taxon>
        <taxon>Fungi</taxon>
        <taxon>Dikarya</taxon>
        <taxon>Ascomycota</taxon>
        <taxon>Pezizomycotina</taxon>
        <taxon>Dothideomycetes</taxon>
        <taxon>Pleosporomycetidae</taxon>
        <taxon>Pleosporales</taxon>
        <taxon>Massarineae</taxon>
        <taxon>Periconiaceae</taxon>
        <taxon>Periconia</taxon>
    </lineage>
</organism>
<sequence length="149" mass="16293">MQIYSAGGDSISSGENPKLNFFASDNISFRIDITTISFAREKAKPRKELLNVMPFRGSAGGETDPKTSWIIIGVVLGICIPAFLATILYVMYVRRGRTWNLRKWFSKDVAPSQPRLKKGGLIRTGVVVKMESEGGKGGGGGFALRDPRP</sequence>